<keyword evidence="3" id="KW-0804">Transcription</keyword>
<dbReference type="Proteomes" id="UP000274920">
    <property type="component" value="Unassembled WGS sequence"/>
</dbReference>
<feature type="compositionally biased region" description="Polar residues" evidence="4">
    <location>
        <begin position="171"/>
        <end position="180"/>
    </location>
</feature>
<dbReference type="AlphaFoldDB" id="A0A426DEM5"/>
<accession>A0A426DEM5</accession>
<dbReference type="InterPro" id="IPR000843">
    <property type="entry name" value="HTH_LacI"/>
</dbReference>
<dbReference type="PANTHER" id="PTHR30146:SF109">
    <property type="entry name" value="HTH-TYPE TRANSCRIPTIONAL REGULATOR GALS"/>
    <property type="match status" value="1"/>
</dbReference>
<dbReference type="Pfam" id="PF13377">
    <property type="entry name" value="Peripla_BP_3"/>
    <property type="match status" value="1"/>
</dbReference>
<dbReference type="Gene3D" id="1.10.260.40">
    <property type="entry name" value="lambda repressor-like DNA-binding domains"/>
    <property type="match status" value="1"/>
</dbReference>
<dbReference type="Pfam" id="PF00356">
    <property type="entry name" value="LacI"/>
    <property type="match status" value="1"/>
</dbReference>
<dbReference type="GO" id="GO:0003700">
    <property type="term" value="F:DNA-binding transcription factor activity"/>
    <property type="evidence" value="ECO:0007669"/>
    <property type="project" value="TreeGrafter"/>
</dbReference>
<dbReference type="RefSeq" id="WP_125126943.1">
    <property type="nucleotide sequence ID" value="NZ_RHJS01000002.1"/>
</dbReference>
<dbReference type="SMART" id="SM00354">
    <property type="entry name" value="HTH_LACI"/>
    <property type="match status" value="1"/>
</dbReference>
<name>A0A426DEM5_9FIRM</name>
<dbReference type="PROSITE" id="PS50932">
    <property type="entry name" value="HTH_LACI_2"/>
    <property type="match status" value="1"/>
</dbReference>
<keyword evidence="2" id="KW-0238">DNA-binding</keyword>
<dbReference type="PANTHER" id="PTHR30146">
    <property type="entry name" value="LACI-RELATED TRANSCRIPTIONAL REPRESSOR"/>
    <property type="match status" value="1"/>
</dbReference>
<proteinExistence type="predicted"/>
<dbReference type="InterPro" id="IPR046335">
    <property type="entry name" value="LacI/GalR-like_sensor"/>
</dbReference>
<evidence type="ECO:0000256" key="3">
    <source>
        <dbReference type="ARBA" id="ARBA00023163"/>
    </source>
</evidence>
<dbReference type="SUPFAM" id="SSF47413">
    <property type="entry name" value="lambda repressor-like DNA-binding domains"/>
    <property type="match status" value="1"/>
</dbReference>
<evidence type="ECO:0000313" key="7">
    <source>
        <dbReference type="Proteomes" id="UP000274920"/>
    </source>
</evidence>
<dbReference type="CDD" id="cd06267">
    <property type="entry name" value="PBP1_LacI_sugar_binding-like"/>
    <property type="match status" value="1"/>
</dbReference>
<evidence type="ECO:0000256" key="4">
    <source>
        <dbReference type="SAM" id="MobiDB-lite"/>
    </source>
</evidence>
<evidence type="ECO:0000256" key="2">
    <source>
        <dbReference type="ARBA" id="ARBA00023125"/>
    </source>
</evidence>
<keyword evidence="7" id="KW-1185">Reference proteome</keyword>
<sequence>MKVTIKDIARETGLSLATISKYLNHKKINEKNQRRIEEAIAHLNYKPNHTAQILRSRHTMTVAILISDLGNYFWGPIISSVSQYFVKYGYTVITCSFCHDEETEIQAIQDLIVRNIDGVIMLPYNSRDNHYHLLLDQNIPVVVLDQNPGAADQIQSAVSAGTEGQARSAVNPGTRNQARSAASAGTEGPPFGAADLDSQPSLLSDGGPVSKYRPVDCVISDNYRGGAMLGRYLLEKGHKRVHILDHASYSTPVYQRIRGFQDAFGQAQTCITMSGPILFGISQKTIDLGKEHFRQIMESGDPPSAVFFTNYLSAMGGLIESSACGYSIPEDVSVVTFDDDPLFSSMYPPITSVAQDLSRIGEQASGILYRRIQGDYSDFPLTECIDVHFQERQSVKDLGLTGRS</sequence>
<dbReference type="InterPro" id="IPR028082">
    <property type="entry name" value="Peripla_BP_I"/>
</dbReference>
<protein>
    <submittedName>
        <fullName evidence="6">LacI family transcriptional regulator</fullName>
    </submittedName>
</protein>
<keyword evidence="1" id="KW-0805">Transcription regulation</keyword>
<organism evidence="6 7">
    <name type="scientific">Schaedlerella arabinosiphila</name>
    <dbReference type="NCBI Taxonomy" id="2044587"/>
    <lineage>
        <taxon>Bacteria</taxon>
        <taxon>Bacillati</taxon>
        <taxon>Bacillota</taxon>
        <taxon>Clostridia</taxon>
        <taxon>Lachnospirales</taxon>
        <taxon>Lachnospiraceae</taxon>
        <taxon>Schaedlerella</taxon>
    </lineage>
</organism>
<dbReference type="EMBL" id="RHJS01000002">
    <property type="protein sequence ID" value="RRK31226.1"/>
    <property type="molecule type" value="Genomic_DNA"/>
</dbReference>
<dbReference type="SUPFAM" id="SSF53822">
    <property type="entry name" value="Periplasmic binding protein-like I"/>
    <property type="match status" value="1"/>
</dbReference>
<evidence type="ECO:0000313" key="6">
    <source>
        <dbReference type="EMBL" id="RRK31226.1"/>
    </source>
</evidence>
<comment type="caution">
    <text evidence="6">The sequence shown here is derived from an EMBL/GenBank/DDBJ whole genome shotgun (WGS) entry which is preliminary data.</text>
</comment>
<dbReference type="Gene3D" id="3.40.50.2300">
    <property type="match status" value="2"/>
</dbReference>
<dbReference type="GO" id="GO:0000976">
    <property type="term" value="F:transcription cis-regulatory region binding"/>
    <property type="evidence" value="ECO:0007669"/>
    <property type="project" value="TreeGrafter"/>
</dbReference>
<gene>
    <name evidence="6" type="ORF">EBB54_07500</name>
</gene>
<feature type="domain" description="HTH lacI-type" evidence="5">
    <location>
        <begin position="3"/>
        <end position="56"/>
    </location>
</feature>
<reference evidence="6" key="1">
    <citation type="submission" date="2018-10" db="EMBL/GenBank/DDBJ databases">
        <title>Schaedlerella arabinophila gen. nov. sp. nov., isolated from the mouse intestinal tract and comparative analysis with the genome of the closely related altered Schaedler flora strain ASF502.</title>
        <authorList>
            <person name="Miyake S."/>
            <person name="Soh M."/>
            <person name="Seedorf H."/>
        </authorList>
    </citation>
    <scope>NUCLEOTIDE SEQUENCE [LARGE SCALE GENOMIC DNA]</scope>
    <source>
        <strain evidence="6">DSM 106076</strain>
    </source>
</reference>
<feature type="region of interest" description="Disordered" evidence="4">
    <location>
        <begin position="155"/>
        <end position="207"/>
    </location>
</feature>
<dbReference type="InterPro" id="IPR010982">
    <property type="entry name" value="Lambda_DNA-bd_dom_sf"/>
</dbReference>
<evidence type="ECO:0000259" key="5">
    <source>
        <dbReference type="PROSITE" id="PS50932"/>
    </source>
</evidence>
<evidence type="ECO:0000256" key="1">
    <source>
        <dbReference type="ARBA" id="ARBA00023015"/>
    </source>
</evidence>